<dbReference type="AlphaFoldDB" id="A0A919VKU6"/>
<dbReference type="PANTHER" id="PTHR30146:SF138">
    <property type="entry name" value="TRANSCRIPTIONAL REGULATORY PROTEIN"/>
    <property type="match status" value="1"/>
</dbReference>
<dbReference type="SUPFAM" id="SSF47413">
    <property type="entry name" value="lambda repressor-like DNA-binding domains"/>
    <property type="match status" value="1"/>
</dbReference>
<dbReference type="InterPro" id="IPR028082">
    <property type="entry name" value="Peripla_BP_I"/>
</dbReference>
<gene>
    <name evidence="5" type="ORF">Aau02nite_25830</name>
</gene>
<keyword evidence="3" id="KW-0804">Transcription</keyword>
<reference evidence="5" key="1">
    <citation type="submission" date="2021-03" db="EMBL/GenBank/DDBJ databases">
        <title>Whole genome shotgun sequence of Actinoplanes auranticolor NBRC 12245.</title>
        <authorList>
            <person name="Komaki H."/>
            <person name="Tamura T."/>
        </authorList>
    </citation>
    <scope>NUCLEOTIDE SEQUENCE</scope>
    <source>
        <strain evidence="5">NBRC 12245</strain>
    </source>
</reference>
<keyword evidence="2" id="KW-0238">DNA-binding</keyword>
<evidence type="ECO:0000256" key="2">
    <source>
        <dbReference type="ARBA" id="ARBA00023125"/>
    </source>
</evidence>
<dbReference type="Pfam" id="PF00532">
    <property type="entry name" value="Peripla_BP_1"/>
    <property type="match status" value="1"/>
</dbReference>
<feature type="domain" description="HTH lacI-type" evidence="4">
    <location>
        <begin position="1"/>
        <end position="54"/>
    </location>
</feature>
<dbReference type="Proteomes" id="UP000681340">
    <property type="component" value="Unassembled WGS sequence"/>
</dbReference>
<dbReference type="Gene3D" id="3.40.50.2300">
    <property type="match status" value="2"/>
</dbReference>
<dbReference type="InterPro" id="IPR001761">
    <property type="entry name" value="Peripla_BP/Lac1_sug-bd_dom"/>
</dbReference>
<sequence length="331" mass="34773">MTDVARAAGVSPMTVSYTYNRPQRVSAETRTKVLEAAASLGYAGPDPSARSLRYGATRTLGVVLGEHLTYAFDDPQAVLFLAGIAEICAERGYGLLIVPTGTGDDDPDRVVAAAVDAYVVWATTDDDPVLTAAYGTRRPVVIHGGPARDGRTMVGIDNRAAARAVGAEVFATARHPAVLSFPVDRQRHTFMRAGLDPAEVAYPVTRDRLAGYRDAAGDLGIDWSRVPVAVCRTNDEAEARAVMRGLLAAAPDIDAVAAMNDPMALAAKREAGDRARISGWDDSALAGEHGLTTVAQSLREQGAACAAAALGDPAADFRDAWRVVRRASTGG</sequence>
<dbReference type="GO" id="GO:0000976">
    <property type="term" value="F:transcription cis-regulatory region binding"/>
    <property type="evidence" value="ECO:0007669"/>
    <property type="project" value="TreeGrafter"/>
</dbReference>
<evidence type="ECO:0000313" key="6">
    <source>
        <dbReference type="Proteomes" id="UP000681340"/>
    </source>
</evidence>
<dbReference type="SMART" id="SM00354">
    <property type="entry name" value="HTH_LACI"/>
    <property type="match status" value="1"/>
</dbReference>
<dbReference type="GO" id="GO:0003700">
    <property type="term" value="F:DNA-binding transcription factor activity"/>
    <property type="evidence" value="ECO:0007669"/>
    <property type="project" value="TreeGrafter"/>
</dbReference>
<dbReference type="CDD" id="cd01392">
    <property type="entry name" value="HTH_LacI"/>
    <property type="match status" value="1"/>
</dbReference>
<dbReference type="PROSITE" id="PS50932">
    <property type="entry name" value="HTH_LACI_2"/>
    <property type="match status" value="1"/>
</dbReference>
<evidence type="ECO:0000313" key="5">
    <source>
        <dbReference type="EMBL" id="GIM67082.1"/>
    </source>
</evidence>
<dbReference type="EMBL" id="BOQL01000021">
    <property type="protein sequence ID" value="GIM67082.1"/>
    <property type="molecule type" value="Genomic_DNA"/>
</dbReference>
<proteinExistence type="predicted"/>
<evidence type="ECO:0000256" key="1">
    <source>
        <dbReference type="ARBA" id="ARBA00023015"/>
    </source>
</evidence>
<dbReference type="SUPFAM" id="SSF53822">
    <property type="entry name" value="Periplasmic binding protein-like I"/>
    <property type="match status" value="1"/>
</dbReference>
<keyword evidence="6" id="KW-1185">Reference proteome</keyword>
<evidence type="ECO:0000259" key="4">
    <source>
        <dbReference type="PROSITE" id="PS50932"/>
    </source>
</evidence>
<dbReference type="Gene3D" id="1.10.260.40">
    <property type="entry name" value="lambda repressor-like DNA-binding domains"/>
    <property type="match status" value="1"/>
</dbReference>
<organism evidence="5 6">
    <name type="scientific">Actinoplanes auranticolor</name>
    <dbReference type="NCBI Taxonomy" id="47988"/>
    <lineage>
        <taxon>Bacteria</taxon>
        <taxon>Bacillati</taxon>
        <taxon>Actinomycetota</taxon>
        <taxon>Actinomycetes</taxon>
        <taxon>Micromonosporales</taxon>
        <taxon>Micromonosporaceae</taxon>
        <taxon>Actinoplanes</taxon>
    </lineage>
</organism>
<dbReference type="InterPro" id="IPR000843">
    <property type="entry name" value="HTH_LacI"/>
</dbReference>
<protein>
    <submittedName>
        <fullName evidence="5">LacI family transcriptional regulator</fullName>
    </submittedName>
</protein>
<name>A0A919VKU6_9ACTN</name>
<accession>A0A919VKU6</accession>
<keyword evidence="1" id="KW-0805">Transcription regulation</keyword>
<evidence type="ECO:0000256" key="3">
    <source>
        <dbReference type="ARBA" id="ARBA00023163"/>
    </source>
</evidence>
<comment type="caution">
    <text evidence="5">The sequence shown here is derived from an EMBL/GenBank/DDBJ whole genome shotgun (WGS) entry which is preliminary data.</text>
</comment>
<dbReference type="Pfam" id="PF00356">
    <property type="entry name" value="LacI"/>
    <property type="match status" value="1"/>
</dbReference>
<dbReference type="InterPro" id="IPR010982">
    <property type="entry name" value="Lambda_DNA-bd_dom_sf"/>
</dbReference>
<dbReference type="PANTHER" id="PTHR30146">
    <property type="entry name" value="LACI-RELATED TRANSCRIPTIONAL REPRESSOR"/>
    <property type="match status" value="1"/>
</dbReference>